<protein>
    <submittedName>
        <fullName evidence="2">Uncharacterized protein</fullName>
    </submittedName>
</protein>
<keyword evidence="3" id="KW-1185">Reference proteome</keyword>
<dbReference type="EMBL" id="ML977602">
    <property type="protein sequence ID" value="KAF1998677.1"/>
    <property type="molecule type" value="Genomic_DNA"/>
</dbReference>
<dbReference type="Proteomes" id="UP000799779">
    <property type="component" value="Unassembled WGS sequence"/>
</dbReference>
<name>A0A6A5WB81_9PLEO</name>
<evidence type="ECO:0000313" key="2">
    <source>
        <dbReference type="EMBL" id="KAF1998677.1"/>
    </source>
</evidence>
<sequence>MLPSRLALLARPKPPTLSTLPRPSIINRRPYTTPTQRPLPPTPPSENIFTLVSSARPAVRYTLYTAFGLLATAECTFWVKVIRHKYFATEGEEEDPYVTAALDKFGKLEKVWLPKYRYWFGTGVWGWE</sequence>
<accession>A0A6A5WB81</accession>
<dbReference type="AlphaFoldDB" id="A0A6A5WB81"/>
<organism evidence="2 3">
    <name type="scientific">Amniculicola lignicola CBS 123094</name>
    <dbReference type="NCBI Taxonomy" id="1392246"/>
    <lineage>
        <taxon>Eukaryota</taxon>
        <taxon>Fungi</taxon>
        <taxon>Dikarya</taxon>
        <taxon>Ascomycota</taxon>
        <taxon>Pezizomycotina</taxon>
        <taxon>Dothideomycetes</taxon>
        <taxon>Pleosporomycetidae</taxon>
        <taxon>Pleosporales</taxon>
        <taxon>Amniculicolaceae</taxon>
        <taxon>Amniculicola</taxon>
    </lineage>
</organism>
<dbReference type="OrthoDB" id="3797897at2759"/>
<evidence type="ECO:0000313" key="3">
    <source>
        <dbReference type="Proteomes" id="UP000799779"/>
    </source>
</evidence>
<evidence type="ECO:0000256" key="1">
    <source>
        <dbReference type="SAM" id="MobiDB-lite"/>
    </source>
</evidence>
<gene>
    <name evidence="2" type="ORF">P154DRAFT_523957</name>
</gene>
<proteinExistence type="predicted"/>
<reference evidence="2" key="1">
    <citation type="journal article" date="2020" name="Stud. Mycol.">
        <title>101 Dothideomycetes genomes: a test case for predicting lifestyles and emergence of pathogens.</title>
        <authorList>
            <person name="Haridas S."/>
            <person name="Albert R."/>
            <person name="Binder M."/>
            <person name="Bloem J."/>
            <person name="Labutti K."/>
            <person name="Salamov A."/>
            <person name="Andreopoulos B."/>
            <person name="Baker S."/>
            <person name="Barry K."/>
            <person name="Bills G."/>
            <person name="Bluhm B."/>
            <person name="Cannon C."/>
            <person name="Castanera R."/>
            <person name="Culley D."/>
            <person name="Daum C."/>
            <person name="Ezra D."/>
            <person name="Gonzalez J."/>
            <person name="Henrissat B."/>
            <person name="Kuo A."/>
            <person name="Liang C."/>
            <person name="Lipzen A."/>
            <person name="Lutzoni F."/>
            <person name="Magnuson J."/>
            <person name="Mondo S."/>
            <person name="Nolan M."/>
            <person name="Ohm R."/>
            <person name="Pangilinan J."/>
            <person name="Park H.-J."/>
            <person name="Ramirez L."/>
            <person name="Alfaro M."/>
            <person name="Sun H."/>
            <person name="Tritt A."/>
            <person name="Yoshinaga Y."/>
            <person name="Zwiers L.-H."/>
            <person name="Turgeon B."/>
            <person name="Goodwin S."/>
            <person name="Spatafora J."/>
            <person name="Crous P."/>
            <person name="Grigoriev I."/>
        </authorList>
    </citation>
    <scope>NUCLEOTIDE SEQUENCE</scope>
    <source>
        <strain evidence="2">CBS 123094</strain>
    </source>
</reference>
<feature type="region of interest" description="Disordered" evidence="1">
    <location>
        <begin position="13"/>
        <end position="43"/>
    </location>
</feature>